<dbReference type="Pfam" id="PF04564">
    <property type="entry name" value="U-box"/>
    <property type="match status" value="1"/>
</dbReference>
<dbReference type="GO" id="GO:0004842">
    <property type="term" value="F:ubiquitin-protein transferase activity"/>
    <property type="evidence" value="ECO:0007669"/>
    <property type="project" value="InterPro"/>
</dbReference>
<dbReference type="InterPro" id="IPR003613">
    <property type="entry name" value="Ubox_domain"/>
</dbReference>
<dbReference type="InterPro" id="IPR052085">
    <property type="entry name" value="WD-SAM-U-box"/>
</dbReference>
<name>A0A6C0EN17_9ZZZZ</name>
<feature type="domain" description="U-box" evidence="1">
    <location>
        <begin position="1"/>
        <end position="60"/>
    </location>
</feature>
<dbReference type="SMART" id="SM00504">
    <property type="entry name" value="Ubox"/>
    <property type="match status" value="1"/>
</dbReference>
<evidence type="ECO:0000259" key="1">
    <source>
        <dbReference type="PROSITE" id="PS51698"/>
    </source>
</evidence>
<dbReference type="Gene3D" id="3.30.40.10">
    <property type="entry name" value="Zinc/RING finger domain, C3HC4 (zinc finger)"/>
    <property type="match status" value="1"/>
</dbReference>
<dbReference type="SUPFAM" id="SSF57850">
    <property type="entry name" value="RING/U-box"/>
    <property type="match status" value="1"/>
</dbReference>
<sequence length="85" mass="9390">MVHPVVIADGYSYEREAIEAWLTTNDQSPITGEIIQVRYMIPNLALMRYIARVGGPVVSSSPLPSSFPSPICLTRQTNAPIFPLM</sequence>
<organism evidence="2">
    <name type="scientific">viral metagenome</name>
    <dbReference type="NCBI Taxonomy" id="1070528"/>
    <lineage>
        <taxon>unclassified sequences</taxon>
        <taxon>metagenomes</taxon>
        <taxon>organismal metagenomes</taxon>
    </lineage>
</organism>
<dbReference type="AlphaFoldDB" id="A0A6C0EN17"/>
<reference evidence="2" key="1">
    <citation type="journal article" date="2020" name="Nature">
        <title>Giant virus diversity and host interactions through global metagenomics.</title>
        <authorList>
            <person name="Schulz F."/>
            <person name="Roux S."/>
            <person name="Paez-Espino D."/>
            <person name="Jungbluth S."/>
            <person name="Walsh D.A."/>
            <person name="Denef V.J."/>
            <person name="McMahon K.D."/>
            <person name="Konstantinidis K.T."/>
            <person name="Eloe-Fadrosh E.A."/>
            <person name="Kyrpides N.C."/>
            <person name="Woyke T."/>
        </authorList>
    </citation>
    <scope>NUCLEOTIDE SEQUENCE</scope>
    <source>
        <strain evidence="2">GVMAG-M-3300009068-24</strain>
    </source>
</reference>
<dbReference type="PANTHER" id="PTHR46573">
    <property type="entry name" value="WD REPEAT, SAM AND U-BOX DOMAIN-CONTAINING PROTEIN 1"/>
    <property type="match status" value="1"/>
</dbReference>
<proteinExistence type="predicted"/>
<protein>
    <recommendedName>
        <fullName evidence="1">U-box domain-containing protein</fullName>
    </recommendedName>
</protein>
<evidence type="ECO:0000313" key="2">
    <source>
        <dbReference type="EMBL" id="QHT29689.1"/>
    </source>
</evidence>
<dbReference type="EMBL" id="MN738881">
    <property type="protein sequence ID" value="QHT29689.1"/>
    <property type="molecule type" value="Genomic_DNA"/>
</dbReference>
<dbReference type="PANTHER" id="PTHR46573:SF1">
    <property type="entry name" value="WD REPEAT, SAM AND U-BOX DOMAIN-CONTAINING PROTEIN 1"/>
    <property type="match status" value="1"/>
</dbReference>
<dbReference type="PROSITE" id="PS51698">
    <property type="entry name" value="U_BOX"/>
    <property type="match status" value="1"/>
</dbReference>
<dbReference type="InterPro" id="IPR013083">
    <property type="entry name" value="Znf_RING/FYVE/PHD"/>
</dbReference>
<dbReference type="CDD" id="cd16655">
    <property type="entry name" value="RING-Ubox_WDSUB1-like"/>
    <property type="match status" value="1"/>
</dbReference>
<dbReference type="GO" id="GO:0016567">
    <property type="term" value="P:protein ubiquitination"/>
    <property type="evidence" value="ECO:0007669"/>
    <property type="project" value="InterPro"/>
</dbReference>
<accession>A0A6C0EN17</accession>